<organism evidence="2 3">
    <name type="scientific">Neurospora hispaniola</name>
    <dbReference type="NCBI Taxonomy" id="588809"/>
    <lineage>
        <taxon>Eukaryota</taxon>
        <taxon>Fungi</taxon>
        <taxon>Dikarya</taxon>
        <taxon>Ascomycota</taxon>
        <taxon>Pezizomycotina</taxon>
        <taxon>Sordariomycetes</taxon>
        <taxon>Sordariomycetidae</taxon>
        <taxon>Sordariales</taxon>
        <taxon>Sordariaceae</taxon>
        <taxon>Neurospora</taxon>
    </lineage>
</organism>
<feature type="region of interest" description="Disordered" evidence="1">
    <location>
        <begin position="41"/>
        <end position="73"/>
    </location>
</feature>
<feature type="compositionally biased region" description="Polar residues" evidence="1">
    <location>
        <begin position="62"/>
        <end position="71"/>
    </location>
</feature>
<comment type="caution">
    <text evidence="2">The sequence shown here is derived from an EMBL/GenBank/DDBJ whole genome shotgun (WGS) entry which is preliminary data.</text>
</comment>
<reference evidence="2 3" key="1">
    <citation type="journal article" date="2023" name="Mol. Phylogenet. Evol.">
        <title>Genome-scale phylogeny and comparative genomics of the fungal order Sordariales.</title>
        <authorList>
            <person name="Hensen N."/>
            <person name="Bonometti L."/>
            <person name="Westerberg I."/>
            <person name="Brannstrom I.O."/>
            <person name="Guillou S."/>
            <person name="Cros-Aarteil S."/>
            <person name="Calhoun S."/>
            <person name="Haridas S."/>
            <person name="Kuo A."/>
            <person name="Mondo S."/>
            <person name="Pangilinan J."/>
            <person name="Riley R."/>
            <person name="LaButti K."/>
            <person name="Andreopoulos B."/>
            <person name="Lipzen A."/>
            <person name="Chen C."/>
            <person name="Yan M."/>
            <person name="Daum C."/>
            <person name="Ng V."/>
            <person name="Clum A."/>
            <person name="Steindorff A."/>
            <person name="Ohm R.A."/>
            <person name="Martin F."/>
            <person name="Silar P."/>
            <person name="Natvig D.O."/>
            <person name="Lalanne C."/>
            <person name="Gautier V."/>
            <person name="Ament-Velasquez S.L."/>
            <person name="Kruys A."/>
            <person name="Hutchinson M.I."/>
            <person name="Powell A.J."/>
            <person name="Barry K."/>
            <person name="Miller A.N."/>
            <person name="Grigoriev I.V."/>
            <person name="Debuchy R."/>
            <person name="Gladieux P."/>
            <person name="Hiltunen Thoren M."/>
            <person name="Johannesson H."/>
        </authorList>
    </citation>
    <scope>NUCLEOTIDE SEQUENCE [LARGE SCALE GENOMIC DNA]</scope>
    <source>
        <strain evidence="2 3">FGSC 10403</strain>
    </source>
</reference>
<dbReference type="PROSITE" id="PS51257">
    <property type="entry name" value="PROKAR_LIPOPROTEIN"/>
    <property type="match status" value="1"/>
</dbReference>
<dbReference type="RefSeq" id="XP_062696432.1">
    <property type="nucleotide sequence ID" value="XM_062838494.1"/>
</dbReference>
<gene>
    <name evidence="2" type="ORF">B0T23DRAFT_400533</name>
</gene>
<protein>
    <submittedName>
        <fullName evidence="2">Uncharacterized protein</fullName>
    </submittedName>
</protein>
<dbReference type="Proteomes" id="UP001285908">
    <property type="component" value="Unassembled WGS sequence"/>
</dbReference>
<name>A0AAJ0IEK1_9PEZI</name>
<evidence type="ECO:0000313" key="3">
    <source>
        <dbReference type="Proteomes" id="UP001285908"/>
    </source>
</evidence>
<sequence>MLTYRLPYSRAYSHQPSTHYLQSFATSTGCYLRKHLPANLAVPKRPAKSPNAADDCRHNPRNQHQSYNTGGASLRTLEVKDRRCQVVELEAAERRSKVVILGVRTVEESLEKFGW</sequence>
<accession>A0AAJ0IEK1</accession>
<proteinExistence type="predicted"/>
<evidence type="ECO:0000313" key="2">
    <source>
        <dbReference type="EMBL" id="KAK3498799.1"/>
    </source>
</evidence>
<dbReference type="AlphaFoldDB" id="A0AAJ0IEK1"/>
<evidence type="ECO:0000256" key="1">
    <source>
        <dbReference type="SAM" id="MobiDB-lite"/>
    </source>
</evidence>
<dbReference type="GeneID" id="87876116"/>
<dbReference type="EMBL" id="JAULSX010000001">
    <property type="protein sequence ID" value="KAK3498799.1"/>
    <property type="molecule type" value="Genomic_DNA"/>
</dbReference>
<keyword evidence="3" id="KW-1185">Reference proteome</keyword>